<sequence>MRGKGVPQHLGNHGGQKEPRPGRRLRASCLEDSASVQPRLEQPFSSLSKPAGGTWLDFTKESGVGENSALGKPMATHLLGRATHSTDGETEALGGESQIKQFVREILLEQWFSSRAWVLILADIQQCLETFLFVTTGDNL</sequence>
<name>A0A7J8KAS1_ROUAE</name>
<reference evidence="2 3" key="1">
    <citation type="journal article" date="2020" name="Nature">
        <title>Six reference-quality genomes reveal evolution of bat adaptations.</title>
        <authorList>
            <person name="Jebb D."/>
            <person name="Huang Z."/>
            <person name="Pippel M."/>
            <person name="Hughes G.M."/>
            <person name="Lavrichenko K."/>
            <person name="Devanna P."/>
            <person name="Winkler S."/>
            <person name="Jermiin L.S."/>
            <person name="Skirmuntt E.C."/>
            <person name="Katzourakis A."/>
            <person name="Burkitt-Gray L."/>
            <person name="Ray D.A."/>
            <person name="Sullivan K.A.M."/>
            <person name="Roscito J.G."/>
            <person name="Kirilenko B.M."/>
            <person name="Davalos L.M."/>
            <person name="Corthals A.P."/>
            <person name="Power M.L."/>
            <person name="Jones G."/>
            <person name="Ransome R.D."/>
            <person name="Dechmann D.K.N."/>
            <person name="Locatelli A.G."/>
            <person name="Puechmaille S.J."/>
            <person name="Fedrigo O."/>
            <person name="Jarvis E.D."/>
            <person name="Hiller M."/>
            <person name="Vernes S.C."/>
            <person name="Myers E.W."/>
            <person name="Teeling E.C."/>
        </authorList>
    </citation>
    <scope>NUCLEOTIDE SEQUENCE [LARGE SCALE GENOMIC DNA]</scope>
    <source>
        <strain evidence="2">MRouAeg1</strain>
        <tissue evidence="2">Muscle</tissue>
    </source>
</reference>
<protein>
    <submittedName>
        <fullName evidence="2">Uncharacterized protein</fullName>
    </submittedName>
</protein>
<proteinExistence type="predicted"/>
<keyword evidence="3" id="KW-1185">Reference proteome</keyword>
<dbReference type="EMBL" id="JACASE010000001">
    <property type="protein sequence ID" value="KAF6505881.1"/>
    <property type="molecule type" value="Genomic_DNA"/>
</dbReference>
<dbReference type="AlphaFoldDB" id="A0A7J8KAS1"/>
<gene>
    <name evidence="2" type="ORF">HJG63_007772</name>
</gene>
<feature type="region of interest" description="Disordered" evidence="1">
    <location>
        <begin position="1"/>
        <end position="47"/>
    </location>
</feature>
<comment type="caution">
    <text evidence="2">The sequence shown here is derived from an EMBL/GenBank/DDBJ whole genome shotgun (WGS) entry which is preliminary data.</text>
</comment>
<dbReference type="Proteomes" id="UP000593571">
    <property type="component" value="Unassembled WGS sequence"/>
</dbReference>
<accession>A0A7J8KAS1</accession>
<evidence type="ECO:0000256" key="1">
    <source>
        <dbReference type="SAM" id="MobiDB-lite"/>
    </source>
</evidence>
<evidence type="ECO:0000313" key="2">
    <source>
        <dbReference type="EMBL" id="KAF6505881.1"/>
    </source>
</evidence>
<evidence type="ECO:0000313" key="3">
    <source>
        <dbReference type="Proteomes" id="UP000593571"/>
    </source>
</evidence>
<organism evidence="2 3">
    <name type="scientific">Rousettus aegyptiacus</name>
    <name type="common">Egyptian fruit bat</name>
    <name type="synonym">Pteropus aegyptiacus</name>
    <dbReference type="NCBI Taxonomy" id="9407"/>
    <lineage>
        <taxon>Eukaryota</taxon>
        <taxon>Metazoa</taxon>
        <taxon>Chordata</taxon>
        <taxon>Craniata</taxon>
        <taxon>Vertebrata</taxon>
        <taxon>Euteleostomi</taxon>
        <taxon>Mammalia</taxon>
        <taxon>Eutheria</taxon>
        <taxon>Laurasiatheria</taxon>
        <taxon>Chiroptera</taxon>
        <taxon>Yinpterochiroptera</taxon>
        <taxon>Pteropodoidea</taxon>
        <taxon>Pteropodidae</taxon>
        <taxon>Rousettinae</taxon>
        <taxon>Rousettus</taxon>
    </lineage>
</organism>